<protein>
    <submittedName>
        <fullName evidence="7">ABC transporter permease</fullName>
    </submittedName>
</protein>
<dbReference type="Pfam" id="PF02653">
    <property type="entry name" value="BPD_transp_2"/>
    <property type="match status" value="1"/>
</dbReference>
<evidence type="ECO:0000313" key="7">
    <source>
        <dbReference type="EMBL" id="TMI83811.1"/>
    </source>
</evidence>
<dbReference type="EMBL" id="VBAO01000059">
    <property type="protein sequence ID" value="TMI83811.1"/>
    <property type="molecule type" value="Genomic_DNA"/>
</dbReference>
<feature type="transmembrane region" description="Helical" evidence="6">
    <location>
        <begin position="144"/>
        <end position="162"/>
    </location>
</feature>
<dbReference type="PANTHER" id="PTHR47089:SF1">
    <property type="entry name" value="GUANOSINE ABC TRANSPORTER PERMEASE PROTEIN NUPP"/>
    <property type="match status" value="1"/>
</dbReference>
<feature type="transmembrane region" description="Helical" evidence="6">
    <location>
        <begin position="204"/>
        <end position="222"/>
    </location>
</feature>
<comment type="subcellular location">
    <subcellularLocation>
        <location evidence="1">Cell membrane</location>
        <topology evidence="1">Multi-pass membrane protein</topology>
    </subcellularLocation>
</comment>
<dbReference type="CDD" id="cd06580">
    <property type="entry name" value="TM_PBP1_transp_TpRbsC_like"/>
    <property type="match status" value="1"/>
</dbReference>
<feature type="transmembrane region" description="Helical" evidence="6">
    <location>
        <begin position="111"/>
        <end position="132"/>
    </location>
</feature>
<keyword evidence="2" id="KW-1003">Cell membrane</keyword>
<dbReference type="InterPro" id="IPR001851">
    <property type="entry name" value="ABC_transp_permease"/>
</dbReference>
<comment type="caution">
    <text evidence="7">The sequence shown here is derived from an EMBL/GenBank/DDBJ whole genome shotgun (WGS) entry which is preliminary data.</text>
</comment>
<keyword evidence="3 6" id="KW-0812">Transmembrane</keyword>
<feature type="transmembrane region" description="Helical" evidence="6">
    <location>
        <begin position="7"/>
        <end position="33"/>
    </location>
</feature>
<dbReference type="GO" id="GO:0022857">
    <property type="term" value="F:transmembrane transporter activity"/>
    <property type="evidence" value="ECO:0007669"/>
    <property type="project" value="InterPro"/>
</dbReference>
<evidence type="ECO:0000256" key="5">
    <source>
        <dbReference type="ARBA" id="ARBA00023136"/>
    </source>
</evidence>
<feature type="transmembrane region" description="Helical" evidence="6">
    <location>
        <begin position="253"/>
        <end position="273"/>
    </location>
</feature>
<evidence type="ECO:0000256" key="4">
    <source>
        <dbReference type="ARBA" id="ARBA00022989"/>
    </source>
</evidence>
<feature type="transmembrane region" description="Helical" evidence="6">
    <location>
        <begin position="331"/>
        <end position="350"/>
    </location>
</feature>
<dbReference type="PANTHER" id="PTHR47089">
    <property type="entry name" value="ABC TRANSPORTER, PERMEASE PROTEIN"/>
    <property type="match status" value="1"/>
</dbReference>
<reference evidence="7 8" key="1">
    <citation type="journal article" date="2019" name="Nat. Microbiol.">
        <title>Mediterranean grassland soil C-N compound turnover is dependent on rainfall and depth, and is mediated by genomically divergent microorganisms.</title>
        <authorList>
            <person name="Diamond S."/>
            <person name="Andeer P.F."/>
            <person name="Li Z."/>
            <person name="Crits-Christoph A."/>
            <person name="Burstein D."/>
            <person name="Anantharaman K."/>
            <person name="Lane K.R."/>
            <person name="Thomas B.C."/>
            <person name="Pan C."/>
            <person name="Northen T.R."/>
            <person name="Banfield J.F."/>
        </authorList>
    </citation>
    <scope>NUCLEOTIDE SEQUENCE [LARGE SCALE GENOMIC DNA]</scope>
    <source>
        <strain evidence="7">NP_7</strain>
    </source>
</reference>
<evidence type="ECO:0000256" key="1">
    <source>
        <dbReference type="ARBA" id="ARBA00004651"/>
    </source>
</evidence>
<evidence type="ECO:0000256" key="3">
    <source>
        <dbReference type="ARBA" id="ARBA00022692"/>
    </source>
</evidence>
<dbReference type="Proteomes" id="UP000320048">
    <property type="component" value="Unassembled WGS sequence"/>
</dbReference>
<evidence type="ECO:0000256" key="2">
    <source>
        <dbReference type="ARBA" id="ARBA00022475"/>
    </source>
</evidence>
<dbReference type="GO" id="GO:0005886">
    <property type="term" value="C:plasma membrane"/>
    <property type="evidence" value="ECO:0007669"/>
    <property type="project" value="UniProtKB-SubCell"/>
</dbReference>
<keyword evidence="5 6" id="KW-0472">Membrane</keyword>
<accession>A0A537JJT8</accession>
<dbReference type="AlphaFoldDB" id="A0A537JJT8"/>
<keyword evidence="4 6" id="KW-1133">Transmembrane helix</keyword>
<organism evidence="7 8">
    <name type="scientific">Candidatus Segetimicrobium genomatis</name>
    <dbReference type="NCBI Taxonomy" id="2569760"/>
    <lineage>
        <taxon>Bacteria</taxon>
        <taxon>Bacillati</taxon>
        <taxon>Candidatus Sysuimicrobiota</taxon>
        <taxon>Candidatus Sysuimicrobiia</taxon>
        <taxon>Candidatus Sysuimicrobiales</taxon>
        <taxon>Candidatus Segetimicrobiaceae</taxon>
        <taxon>Candidatus Segetimicrobium</taxon>
    </lineage>
</organism>
<gene>
    <name evidence="7" type="ORF">E6H04_02230</name>
</gene>
<name>A0A537JJT8_9BACT</name>
<evidence type="ECO:0000256" key="6">
    <source>
        <dbReference type="SAM" id="Phobius"/>
    </source>
</evidence>
<feature type="transmembrane region" description="Helical" evidence="6">
    <location>
        <begin position="53"/>
        <end position="75"/>
    </location>
</feature>
<proteinExistence type="predicted"/>
<evidence type="ECO:0000313" key="8">
    <source>
        <dbReference type="Proteomes" id="UP000320048"/>
    </source>
</evidence>
<feature type="transmembrane region" description="Helical" evidence="6">
    <location>
        <begin position="87"/>
        <end position="105"/>
    </location>
</feature>
<sequence length="363" mass="38897">MRSRGRLLLLQAAAPIVAVFAGGVIASAIILAIHENPLSVFGLMATFNMQAGSVASILTSATPLIFAGVATAIGFQVNVFNIGIEGQYYIGAFAASLAAFGLRGFPAPIHLVLIITAAMLGGLLWVWLPAFLRRRRGAHEVITTIMMNYIAFNVVLYLLGLVRDRNLGSTVRIRTPLFPPSAQMPHLAPLLNALGAPIPGYSPLNWFLVIALALAIVVWFWLRRSRFGYEARATALNPLAAEAAGIVVGRVQFVMFLVSGAVAGCVGLSDLLGRAGYFDIDFPKGLGFLGISVALLARNDPLGVIPAALLFGYLNRGAEGIQAFTNVPREVITILEALIIMAIVVAYEIMTRYVRVLRKQEVA</sequence>